<evidence type="ECO:0008006" key="3">
    <source>
        <dbReference type="Google" id="ProtNLM"/>
    </source>
</evidence>
<dbReference type="SUPFAM" id="SSF56266">
    <property type="entry name" value="DmpA/ArgJ-like"/>
    <property type="match status" value="1"/>
</dbReference>
<proteinExistence type="predicted"/>
<sequence length="193" mass="19323">MTVPGFADATDGDLAVLIADGPAQAAGVFSGEANAVLWTRQVVHDGGLRVVVLDPRVADDDLVVGPAGFQHVHAVAEQVAERHGIGAIDVAVLPGPAHPPVCREYAGCRLAALATDHGVVLLTDGALPAPDLAAALAQALDSVPWAERGALLLASGASAIRPGVADLAAALADLLDSLPTPASTSSHESTVHA</sequence>
<comment type="caution">
    <text evidence="1">The sequence shown here is derived from an EMBL/GenBank/DDBJ whole genome shotgun (WGS) entry which is preliminary data.</text>
</comment>
<organism evidence="1 2">
    <name type="scientific">Nocardioides eburneus</name>
    <dbReference type="NCBI Taxonomy" id="3231482"/>
    <lineage>
        <taxon>Bacteria</taxon>
        <taxon>Bacillati</taxon>
        <taxon>Actinomycetota</taxon>
        <taxon>Actinomycetes</taxon>
        <taxon>Propionibacteriales</taxon>
        <taxon>Nocardioidaceae</taxon>
        <taxon>Nocardioides</taxon>
    </lineage>
</organism>
<gene>
    <name evidence="1" type="ORF">AB3X52_18490</name>
</gene>
<evidence type="ECO:0000313" key="1">
    <source>
        <dbReference type="EMBL" id="MEX0429611.1"/>
    </source>
</evidence>
<protein>
    <recommendedName>
        <fullName evidence="3">DUF4192 family protein</fullName>
    </recommendedName>
</protein>
<dbReference type="RefSeq" id="WP_367995578.1">
    <property type="nucleotide sequence ID" value="NZ_JBFPJR010000051.1"/>
</dbReference>
<dbReference type="EMBL" id="JBFPJR010000051">
    <property type="protein sequence ID" value="MEX0429611.1"/>
    <property type="molecule type" value="Genomic_DNA"/>
</dbReference>
<dbReference type="Proteomes" id="UP001556631">
    <property type="component" value="Unassembled WGS sequence"/>
</dbReference>
<reference evidence="1 2" key="1">
    <citation type="submission" date="2024-07" db="EMBL/GenBank/DDBJ databases">
        <authorList>
            <person name="Lee S."/>
            <person name="Kang M."/>
        </authorList>
    </citation>
    <scope>NUCLEOTIDE SEQUENCE [LARGE SCALE GENOMIC DNA]</scope>
    <source>
        <strain evidence="1 2">DS6</strain>
    </source>
</reference>
<dbReference type="Gene3D" id="3.60.70.12">
    <property type="entry name" value="L-amino peptidase D-ALA esterase/amidase"/>
    <property type="match status" value="1"/>
</dbReference>
<accession>A0ABV3T329</accession>
<name>A0ABV3T329_9ACTN</name>
<evidence type="ECO:0000313" key="2">
    <source>
        <dbReference type="Proteomes" id="UP001556631"/>
    </source>
</evidence>
<keyword evidence="2" id="KW-1185">Reference proteome</keyword>
<dbReference type="InterPro" id="IPR016117">
    <property type="entry name" value="ArgJ-like_dom_sf"/>
</dbReference>